<name>A0A559KBR5_9BACL</name>
<accession>A0A559KBR5</accession>
<keyword evidence="3" id="KW-1185">Reference proteome</keyword>
<gene>
    <name evidence="2" type="ORF">FPZ49_12535</name>
</gene>
<dbReference type="PANTHER" id="PTHR43591">
    <property type="entry name" value="METHYLTRANSFERASE"/>
    <property type="match status" value="1"/>
</dbReference>
<sequence>MPIEFHDEKNKHTYVGRRADQEWLTIIEEKVDVKGTVAVDIGCGGGVYSIALADLGAAEVIGVDFSEAMLQGAREYCAGYSQIRFKQGSAADTGLQDASACVVLERALIHHLTVTELKKAMKEARRILKNGGTLIVQDRTPEDCLLEGSREHARGYWFERFPKLASMETKRRHSLTTVGEALREAGFRQVEAVQLWETRKRYVSFADYREELLQRTGRSILHELTDEELKVLADRIESEAGYRPQDTVVEKDRWTVWFAKS</sequence>
<keyword evidence="2" id="KW-0489">Methyltransferase</keyword>
<dbReference type="GO" id="GO:0008168">
    <property type="term" value="F:methyltransferase activity"/>
    <property type="evidence" value="ECO:0007669"/>
    <property type="project" value="UniProtKB-KW"/>
</dbReference>
<dbReference type="AlphaFoldDB" id="A0A559KBR5"/>
<feature type="domain" description="Methyltransferase" evidence="1">
    <location>
        <begin position="39"/>
        <end position="132"/>
    </location>
</feature>
<dbReference type="InterPro" id="IPR029063">
    <property type="entry name" value="SAM-dependent_MTases_sf"/>
</dbReference>
<comment type="caution">
    <text evidence="2">The sequence shown here is derived from an EMBL/GenBank/DDBJ whole genome shotgun (WGS) entry which is preliminary data.</text>
</comment>
<dbReference type="Pfam" id="PF13649">
    <property type="entry name" value="Methyltransf_25"/>
    <property type="match status" value="1"/>
</dbReference>
<dbReference type="OrthoDB" id="9791837at2"/>
<dbReference type="SUPFAM" id="SSF53335">
    <property type="entry name" value="S-adenosyl-L-methionine-dependent methyltransferases"/>
    <property type="match status" value="1"/>
</dbReference>
<dbReference type="Gene3D" id="3.40.50.150">
    <property type="entry name" value="Vaccinia Virus protein VP39"/>
    <property type="match status" value="1"/>
</dbReference>
<dbReference type="InterPro" id="IPR041698">
    <property type="entry name" value="Methyltransf_25"/>
</dbReference>
<reference evidence="2 3" key="1">
    <citation type="submission" date="2019-07" db="EMBL/GenBank/DDBJ databases">
        <authorList>
            <person name="Kim J."/>
        </authorList>
    </citation>
    <scope>NUCLEOTIDE SEQUENCE [LARGE SCALE GENOMIC DNA]</scope>
    <source>
        <strain evidence="2 3">JC52</strain>
    </source>
</reference>
<dbReference type="GO" id="GO:0032259">
    <property type="term" value="P:methylation"/>
    <property type="evidence" value="ECO:0007669"/>
    <property type="project" value="UniProtKB-KW"/>
</dbReference>
<proteinExistence type="predicted"/>
<keyword evidence="2" id="KW-0808">Transferase</keyword>
<protein>
    <submittedName>
        <fullName evidence="2">Class I SAM-dependent methyltransferase</fullName>
    </submittedName>
</protein>
<dbReference type="PANTHER" id="PTHR43591:SF24">
    <property type="entry name" value="2-METHOXY-6-POLYPRENYL-1,4-BENZOQUINOL METHYLASE, MITOCHONDRIAL"/>
    <property type="match status" value="1"/>
</dbReference>
<dbReference type="Proteomes" id="UP000317036">
    <property type="component" value="Unassembled WGS sequence"/>
</dbReference>
<dbReference type="EMBL" id="VNJI01000013">
    <property type="protein sequence ID" value="TVY09561.1"/>
    <property type="molecule type" value="Genomic_DNA"/>
</dbReference>
<evidence type="ECO:0000259" key="1">
    <source>
        <dbReference type="Pfam" id="PF13649"/>
    </source>
</evidence>
<evidence type="ECO:0000313" key="3">
    <source>
        <dbReference type="Proteomes" id="UP000317036"/>
    </source>
</evidence>
<organism evidence="2 3">
    <name type="scientific">Paenibacillus cremeus</name>
    <dbReference type="NCBI Taxonomy" id="2163881"/>
    <lineage>
        <taxon>Bacteria</taxon>
        <taxon>Bacillati</taxon>
        <taxon>Bacillota</taxon>
        <taxon>Bacilli</taxon>
        <taxon>Bacillales</taxon>
        <taxon>Paenibacillaceae</taxon>
        <taxon>Paenibacillus</taxon>
    </lineage>
</organism>
<evidence type="ECO:0000313" key="2">
    <source>
        <dbReference type="EMBL" id="TVY09561.1"/>
    </source>
</evidence>
<dbReference type="RefSeq" id="WP_144847102.1">
    <property type="nucleotide sequence ID" value="NZ_VNJI01000013.1"/>
</dbReference>
<dbReference type="CDD" id="cd02440">
    <property type="entry name" value="AdoMet_MTases"/>
    <property type="match status" value="1"/>
</dbReference>